<feature type="region of interest" description="Disordered" evidence="1">
    <location>
        <begin position="1"/>
        <end position="21"/>
    </location>
</feature>
<comment type="caution">
    <text evidence="2">The sequence shown here is derived from an EMBL/GenBank/DDBJ whole genome shotgun (WGS) entry which is preliminary data.</text>
</comment>
<protein>
    <submittedName>
        <fullName evidence="2">Uncharacterized protein</fullName>
    </submittedName>
</protein>
<dbReference type="EMBL" id="BAABME010008414">
    <property type="protein sequence ID" value="GAA0173039.1"/>
    <property type="molecule type" value="Genomic_DNA"/>
</dbReference>
<organism evidence="2 3">
    <name type="scientific">Lithospermum erythrorhizon</name>
    <name type="common">Purple gromwell</name>
    <name type="synonym">Lithospermum officinale var. erythrorhizon</name>
    <dbReference type="NCBI Taxonomy" id="34254"/>
    <lineage>
        <taxon>Eukaryota</taxon>
        <taxon>Viridiplantae</taxon>
        <taxon>Streptophyta</taxon>
        <taxon>Embryophyta</taxon>
        <taxon>Tracheophyta</taxon>
        <taxon>Spermatophyta</taxon>
        <taxon>Magnoliopsida</taxon>
        <taxon>eudicotyledons</taxon>
        <taxon>Gunneridae</taxon>
        <taxon>Pentapetalae</taxon>
        <taxon>asterids</taxon>
        <taxon>lamiids</taxon>
        <taxon>Boraginales</taxon>
        <taxon>Boraginaceae</taxon>
        <taxon>Boraginoideae</taxon>
        <taxon>Lithospermeae</taxon>
        <taxon>Lithospermum</taxon>
    </lineage>
</organism>
<dbReference type="Proteomes" id="UP001454036">
    <property type="component" value="Unassembled WGS sequence"/>
</dbReference>
<sequence length="141" mass="15620">MSQSLENPMDNYELHPRNNPNHTECSRAGEMSLLLVAAQTTQEPTLHATQAPPNQVARGSVPLTAPVIAERAEAAYQVDKIRSALPQGTKTTHRLPWFTFVEVMLVLGGLVYDKEFDLEAKDDPPTWGTDLYLVIISSTVF</sequence>
<evidence type="ECO:0000313" key="3">
    <source>
        <dbReference type="Proteomes" id="UP001454036"/>
    </source>
</evidence>
<proteinExistence type="predicted"/>
<keyword evidence="3" id="KW-1185">Reference proteome</keyword>
<evidence type="ECO:0000256" key="1">
    <source>
        <dbReference type="SAM" id="MobiDB-lite"/>
    </source>
</evidence>
<accession>A0AAV3R9G2</accession>
<evidence type="ECO:0000313" key="2">
    <source>
        <dbReference type="EMBL" id="GAA0173039.1"/>
    </source>
</evidence>
<reference evidence="2 3" key="1">
    <citation type="submission" date="2024-01" db="EMBL/GenBank/DDBJ databases">
        <title>The complete chloroplast genome sequence of Lithospermum erythrorhizon: insights into the phylogenetic relationship among Boraginaceae species and the maternal lineages of purple gromwells.</title>
        <authorList>
            <person name="Okada T."/>
            <person name="Watanabe K."/>
        </authorList>
    </citation>
    <scope>NUCLEOTIDE SEQUENCE [LARGE SCALE GENOMIC DNA]</scope>
</reference>
<name>A0AAV3R9G2_LITER</name>
<dbReference type="AlphaFoldDB" id="A0AAV3R9G2"/>
<gene>
    <name evidence="2" type="ORF">LIER_26739</name>
</gene>